<dbReference type="Proteomes" id="UP000316621">
    <property type="component" value="Chromosome 3"/>
</dbReference>
<dbReference type="STRING" id="3469.A0A4Y7J3R3"/>
<dbReference type="PANTHER" id="PTHR47296">
    <property type="entry name" value="PROTEIN TIC 40, CHLOROPLASTIC"/>
    <property type="match status" value="1"/>
</dbReference>
<gene>
    <name evidence="2" type="ORF">C5167_013430</name>
</gene>
<accession>A0A4Y7J3R3</accession>
<protein>
    <submittedName>
        <fullName evidence="2">Uncharacterized protein</fullName>
    </submittedName>
</protein>
<dbReference type="GO" id="GO:0045037">
    <property type="term" value="P:protein import into chloroplast stroma"/>
    <property type="evidence" value="ECO:0007669"/>
    <property type="project" value="TreeGrafter"/>
</dbReference>
<dbReference type="PANTHER" id="PTHR47296:SF1">
    <property type="entry name" value="PROTEIN TIC 40, CHLOROPLASTIC"/>
    <property type="match status" value="1"/>
</dbReference>
<dbReference type="Gramene" id="RZC54581">
    <property type="protein sequence ID" value="RZC54581"/>
    <property type="gene ID" value="C5167_013430"/>
</dbReference>
<dbReference type="GO" id="GO:0009706">
    <property type="term" value="C:chloroplast inner membrane"/>
    <property type="evidence" value="ECO:0007669"/>
    <property type="project" value="TreeGrafter"/>
</dbReference>
<evidence type="ECO:0000313" key="2">
    <source>
        <dbReference type="EMBL" id="RZC54581.1"/>
    </source>
</evidence>
<dbReference type="EMBL" id="CM010717">
    <property type="protein sequence ID" value="RZC54581.1"/>
    <property type="molecule type" value="Genomic_DNA"/>
</dbReference>
<organism evidence="2 3">
    <name type="scientific">Papaver somniferum</name>
    <name type="common">Opium poppy</name>
    <dbReference type="NCBI Taxonomy" id="3469"/>
    <lineage>
        <taxon>Eukaryota</taxon>
        <taxon>Viridiplantae</taxon>
        <taxon>Streptophyta</taxon>
        <taxon>Embryophyta</taxon>
        <taxon>Tracheophyta</taxon>
        <taxon>Spermatophyta</taxon>
        <taxon>Magnoliopsida</taxon>
        <taxon>Ranunculales</taxon>
        <taxon>Papaveraceae</taxon>
        <taxon>Papaveroideae</taxon>
        <taxon>Papaver</taxon>
    </lineage>
</organism>
<feature type="compositionally biased region" description="Polar residues" evidence="1">
    <location>
        <begin position="25"/>
        <end position="38"/>
    </location>
</feature>
<evidence type="ECO:0000256" key="1">
    <source>
        <dbReference type="SAM" id="MobiDB-lite"/>
    </source>
</evidence>
<dbReference type="AlphaFoldDB" id="A0A4Y7J3R3"/>
<feature type="compositionally biased region" description="Low complexity" evidence="1">
    <location>
        <begin position="39"/>
        <end position="52"/>
    </location>
</feature>
<proteinExistence type="predicted"/>
<reference evidence="2 3" key="1">
    <citation type="journal article" date="2018" name="Science">
        <title>The opium poppy genome and morphinan production.</title>
        <authorList>
            <person name="Guo L."/>
            <person name="Winzer T."/>
            <person name="Yang X."/>
            <person name="Li Y."/>
            <person name="Ning Z."/>
            <person name="He Z."/>
            <person name="Teodor R."/>
            <person name="Lu Y."/>
            <person name="Bowser T.A."/>
            <person name="Graham I.A."/>
            <person name="Ye K."/>
        </authorList>
    </citation>
    <scope>NUCLEOTIDE SEQUENCE [LARGE SCALE GENOMIC DNA]</scope>
    <source>
        <strain evidence="3">cv. HN1</strain>
        <tissue evidence="2">Leaves</tissue>
    </source>
</reference>
<sequence>MAREFITEIFFQKYAMQQAMKTLTGQMSSGTRSSPFNNSTFSQGSQFPFQFSMPPPPTSGTSTTPVASPPSRPRVTVDVSATDVEAAPHSSPAEVKQETEIKKEQQKYGLVYKAIWCNMPGPLCKPVQSY</sequence>
<feature type="region of interest" description="Disordered" evidence="1">
    <location>
        <begin position="25"/>
        <end position="74"/>
    </location>
</feature>
<keyword evidence="3" id="KW-1185">Reference proteome</keyword>
<name>A0A4Y7J3R3_PAPSO</name>
<dbReference type="GO" id="GO:0009658">
    <property type="term" value="P:chloroplast organization"/>
    <property type="evidence" value="ECO:0007669"/>
    <property type="project" value="TreeGrafter"/>
</dbReference>
<evidence type="ECO:0000313" key="3">
    <source>
        <dbReference type="Proteomes" id="UP000316621"/>
    </source>
</evidence>
<dbReference type="GO" id="GO:0009535">
    <property type="term" value="C:chloroplast thylakoid membrane"/>
    <property type="evidence" value="ECO:0007669"/>
    <property type="project" value="TreeGrafter"/>
</dbReference>